<dbReference type="CDD" id="cd09865">
    <property type="entry name" value="PIN_ScUtp23p-like"/>
    <property type="match status" value="1"/>
</dbReference>
<evidence type="ECO:0000256" key="7">
    <source>
        <dbReference type="ARBA" id="ARBA00076388"/>
    </source>
</evidence>
<organism evidence="10 11">
    <name type="scientific">Lophiostoma macrostomum CBS 122681</name>
    <dbReference type="NCBI Taxonomy" id="1314788"/>
    <lineage>
        <taxon>Eukaryota</taxon>
        <taxon>Fungi</taxon>
        <taxon>Dikarya</taxon>
        <taxon>Ascomycota</taxon>
        <taxon>Pezizomycotina</taxon>
        <taxon>Dothideomycetes</taxon>
        <taxon>Pleosporomycetidae</taxon>
        <taxon>Pleosporales</taxon>
        <taxon>Lophiostomataceae</taxon>
        <taxon>Lophiostoma</taxon>
    </lineage>
</organism>
<name>A0A6A6TUG2_9PLEO</name>
<evidence type="ECO:0000256" key="4">
    <source>
        <dbReference type="ARBA" id="ARBA00023242"/>
    </source>
</evidence>
<dbReference type="EMBL" id="MU004288">
    <property type="protein sequence ID" value="KAF2662817.1"/>
    <property type="molecule type" value="Genomic_DNA"/>
</dbReference>
<proteinExistence type="inferred from homology"/>
<evidence type="ECO:0000256" key="8">
    <source>
        <dbReference type="SAM" id="MobiDB-lite"/>
    </source>
</evidence>
<dbReference type="InterPro" id="IPR006984">
    <property type="entry name" value="Fcf1/UTP23"/>
</dbReference>
<dbReference type="InterPro" id="IPR057776">
    <property type="entry name" value="UTP23_sensor"/>
</dbReference>
<dbReference type="GO" id="GO:0006364">
    <property type="term" value="P:rRNA processing"/>
    <property type="evidence" value="ECO:0007669"/>
    <property type="project" value="UniProtKB-KW"/>
</dbReference>
<keyword evidence="3" id="KW-0698">rRNA processing</keyword>
<dbReference type="PANTHER" id="PTHR12416">
    <property type="entry name" value="RRNA-PROCESSING PROTEIN UTP23 HOMOLOG"/>
    <property type="match status" value="1"/>
</dbReference>
<accession>A0A6A6TUG2</accession>
<dbReference type="SUPFAM" id="SSF88723">
    <property type="entry name" value="PIN domain-like"/>
    <property type="match status" value="1"/>
</dbReference>
<feature type="compositionally biased region" description="Basic and acidic residues" evidence="8">
    <location>
        <begin position="241"/>
        <end position="254"/>
    </location>
</feature>
<dbReference type="Pfam" id="PF04900">
    <property type="entry name" value="Fcf1"/>
    <property type="match status" value="1"/>
</dbReference>
<feature type="compositionally biased region" description="Polar residues" evidence="8">
    <location>
        <begin position="198"/>
        <end position="211"/>
    </location>
</feature>
<feature type="domain" description="UTP23 sensor motif region" evidence="9">
    <location>
        <begin position="217"/>
        <end position="236"/>
    </location>
</feature>
<evidence type="ECO:0000256" key="6">
    <source>
        <dbReference type="ARBA" id="ARBA00038503"/>
    </source>
</evidence>
<evidence type="ECO:0000313" key="10">
    <source>
        <dbReference type="EMBL" id="KAF2662817.1"/>
    </source>
</evidence>
<evidence type="ECO:0000256" key="1">
    <source>
        <dbReference type="ARBA" id="ARBA00004604"/>
    </source>
</evidence>
<sequence>MRGKRAKKYRKLMHQYEVNFGFREPYQVLLDSAILQEAAQKKIDLVGRLQGVLGGQVKPMVTQCDMRHLYDADPKDEEVILQAKKYERRRCNHHELEKPLTSYECISECVDPKDTATNKNRYVVATQDWRIRAHLRGIPGVPLVYVNKSVMILEPMATATENLREREEKAKFKAGLKGRRGVNASQKRKREDDGDAAGQTSGSIEVQSTPDSIRPKKRRLNGPKEPNPLSMRKSKKQSATKPHDERAAKRRDGSEEIFQQHANDSTEAPTEEGPEAGKRKRKRKHKPKGEGGVSTLPEEDT</sequence>
<dbReference type="GO" id="GO:0032040">
    <property type="term" value="C:small-subunit processome"/>
    <property type="evidence" value="ECO:0007669"/>
    <property type="project" value="InterPro"/>
</dbReference>
<gene>
    <name evidence="10" type="ORF">K491DRAFT_685975</name>
</gene>
<keyword evidence="4" id="KW-0539">Nucleus</keyword>
<dbReference type="InterPro" id="IPR029060">
    <property type="entry name" value="PIN-like_dom_sf"/>
</dbReference>
<dbReference type="FunFam" id="3.40.50.1010:FF:000006">
    <property type="entry name" value="rRNA-processing protein UTP23 homolog"/>
    <property type="match status" value="1"/>
</dbReference>
<feature type="compositionally biased region" description="Basic residues" evidence="8">
    <location>
        <begin position="278"/>
        <end position="287"/>
    </location>
</feature>
<comment type="similarity">
    <text evidence="6">Belongs to the UTP23/FCF1 family. UTP23 subfamily.</text>
</comment>
<dbReference type="OrthoDB" id="25675at2759"/>
<dbReference type="AlphaFoldDB" id="A0A6A6TUG2"/>
<evidence type="ECO:0000256" key="3">
    <source>
        <dbReference type="ARBA" id="ARBA00022552"/>
    </source>
</evidence>
<evidence type="ECO:0000256" key="2">
    <source>
        <dbReference type="ARBA" id="ARBA00022517"/>
    </source>
</evidence>
<keyword evidence="2" id="KW-0690">Ribosome biogenesis</keyword>
<feature type="region of interest" description="Disordered" evidence="8">
    <location>
        <begin position="171"/>
        <end position="301"/>
    </location>
</feature>
<evidence type="ECO:0000313" key="11">
    <source>
        <dbReference type="Proteomes" id="UP000799324"/>
    </source>
</evidence>
<dbReference type="Proteomes" id="UP000799324">
    <property type="component" value="Unassembled WGS sequence"/>
</dbReference>
<comment type="function">
    <text evidence="5">Involved in rRNA-processing and ribosome biogenesis.</text>
</comment>
<keyword evidence="11" id="KW-1185">Reference proteome</keyword>
<protein>
    <recommendedName>
        <fullName evidence="7">U three protein 23</fullName>
    </recommendedName>
</protein>
<comment type="subcellular location">
    <subcellularLocation>
        <location evidence="1">Nucleus</location>
        <location evidence="1">Nucleolus</location>
    </subcellularLocation>
</comment>
<evidence type="ECO:0000259" key="9">
    <source>
        <dbReference type="Pfam" id="PF24779"/>
    </source>
</evidence>
<evidence type="ECO:0000256" key="5">
    <source>
        <dbReference type="ARBA" id="ARBA00037300"/>
    </source>
</evidence>
<dbReference type="Gene3D" id="3.40.50.1010">
    <property type="entry name" value="5'-nuclease"/>
    <property type="match status" value="1"/>
</dbReference>
<reference evidence="10" key="1">
    <citation type="journal article" date="2020" name="Stud. Mycol.">
        <title>101 Dothideomycetes genomes: a test case for predicting lifestyles and emergence of pathogens.</title>
        <authorList>
            <person name="Haridas S."/>
            <person name="Albert R."/>
            <person name="Binder M."/>
            <person name="Bloem J."/>
            <person name="Labutti K."/>
            <person name="Salamov A."/>
            <person name="Andreopoulos B."/>
            <person name="Baker S."/>
            <person name="Barry K."/>
            <person name="Bills G."/>
            <person name="Bluhm B."/>
            <person name="Cannon C."/>
            <person name="Castanera R."/>
            <person name="Culley D."/>
            <person name="Daum C."/>
            <person name="Ezra D."/>
            <person name="Gonzalez J."/>
            <person name="Henrissat B."/>
            <person name="Kuo A."/>
            <person name="Liang C."/>
            <person name="Lipzen A."/>
            <person name="Lutzoni F."/>
            <person name="Magnuson J."/>
            <person name="Mondo S."/>
            <person name="Nolan M."/>
            <person name="Ohm R."/>
            <person name="Pangilinan J."/>
            <person name="Park H.-J."/>
            <person name="Ramirez L."/>
            <person name="Alfaro M."/>
            <person name="Sun H."/>
            <person name="Tritt A."/>
            <person name="Yoshinaga Y."/>
            <person name="Zwiers L.-H."/>
            <person name="Turgeon B."/>
            <person name="Goodwin S."/>
            <person name="Spatafora J."/>
            <person name="Crous P."/>
            <person name="Grigoriev I."/>
        </authorList>
    </citation>
    <scope>NUCLEOTIDE SEQUENCE</scope>
    <source>
        <strain evidence="10">CBS 122681</strain>
    </source>
</reference>
<dbReference type="Pfam" id="PF24779">
    <property type="entry name" value="UTP23_sensor"/>
    <property type="match status" value="1"/>
</dbReference>